<sequence>MQRQKAQEVARQQHEEMQRRLAFQKEQQLKLQREVHERMLLEQQRLKEEQRKQSKNYLRTENLPVRIKVDRQSTFCKPLSALSHLVQFQEEAQRLAEEARKREEEERRELEKVMALTQSDVAIAQYLADAVAQIDVADVDGIYRSRWFEEEELTDRNDTTNAIL</sequence>
<keyword evidence="2" id="KW-1185">Reference proteome</keyword>
<name>A0A914S703_PAREQ</name>
<accession>A0A914S703</accession>
<evidence type="ECO:0000256" key="1">
    <source>
        <dbReference type="SAM" id="Coils"/>
    </source>
</evidence>
<proteinExistence type="predicted"/>
<protein>
    <submittedName>
        <fullName evidence="3">Uncharacterized protein</fullName>
    </submittedName>
</protein>
<reference evidence="3" key="1">
    <citation type="submission" date="2022-11" db="UniProtKB">
        <authorList>
            <consortium name="WormBaseParasite"/>
        </authorList>
    </citation>
    <scope>IDENTIFICATION</scope>
</reference>
<dbReference type="WBParaSite" id="PEQ_0001296401-mRNA-1">
    <property type="protein sequence ID" value="PEQ_0001296401-mRNA-1"/>
    <property type="gene ID" value="PEQ_0001296401"/>
</dbReference>
<dbReference type="AlphaFoldDB" id="A0A914S703"/>
<feature type="coiled-coil region" evidence="1">
    <location>
        <begin position="85"/>
        <end position="120"/>
    </location>
</feature>
<dbReference type="Proteomes" id="UP000887564">
    <property type="component" value="Unplaced"/>
</dbReference>
<evidence type="ECO:0000313" key="3">
    <source>
        <dbReference type="WBParaSite" id="PEQ_0001296401-mRNA-1"/>
    </source>
</evidence>
<keyword evidence="1" id="KW-0175">Coiled coil</keyword>
<organism evidence="2 3">
    <name type="scientific">Parascaris equorum</name>
    <name type="common">Equine roundworm</name>
    <dbReference type="NCBI Taxonomy" id="6256"/>
    <lineage>
        <taxon>Eukaryota</taxon>
        <taxon>Metazoa</taxon>
        <taxon>Ecdysozoa</taxon>
        <taxon>Nematoda</taxon>
        <taxon>Chromadorea</taxon>
        <taxon>Rhabditida</taxon>
        <taxon>Spirurina</taxon>
        <taxon>Ascaridomorpha</taxon>
        <taxon>Ascaridoidea</taxon>
        <taxon>Ascarididae</taxon>
        <taxon>Parascaris</taxon>
    </lineage>
</organism>
<evidence type="ECO:0000313" key="2">
    <source>
        <dbReference type="Proteomes" id="UP000887564"/>
    </source>
</evidence>
<feature type="coiled-coil region" evidence="1">
    <location>
        <begin position="7"/>
        <end position="34"/>
    </location>
</feature>